<gene>
    <name evidence="1" type="ORF">DM01DRAFT_1178095</name>
</gene>
<comment type="caution">
    <text evidence="1">The sequence shown here is derived from an EMBL/GenBank/DDBJ whole genome shotgun (WGS) entry which is preliminary data.</text>
</comment>
<proteinExistence type="predicted"/>
<evidence type="ECO:0000313" key="1">
    <source>
        <dbReference type="EMBL" id="ORX44967.1"/>
    </source>
</evidence>
<keyword evidence="2" id="KW-1185">Reference proteome</keyword>
<name>A0A1X2G4S5_9FUNG</name>
<dbReference type="EMBL" id="MCGT01000045">
    <property type="protein sequence ID" value="ORX44967.1"/>
    <property type="molecule type" value="Genomic_DNA"/>
</dbReference>
<dbReference type="Proteomes" id="UP000242146">
    <property type="component" value="Unassembled WGS sequence"/>
</dbReference>
<organism evidence="1 2">
    <name type="scientific">Hesseltinella vesiculosa</name>
    <dbReference type="NCBI Taxonomy" id="101127"/>
    <lineage>
        <taxon>Eukaryota</taxon>
        <taxon>Fungi</taxon>
        <taxon>Fungi incertae sedis</taxon>
        <taxon>Mucoromycota</taxon>
        <taxon>Mucoromycotina</taxon>
        <taxon>Mucoromycetes</taxon>
        <taxon>Mucorales</taxon>
        <taxon>Cunninghamellaceae</taxon>
        <taxon>Hesseltinella</taxon>
    </lineage>
</organism>
<evidence type="ECO:0000313" key="2">
    <source>
        <dbReference type="Proteomes" id="UP000242146"/>
    </source>
</evidence>
<protein>
    <submittedName>
        <fullName evidence="1">Uncharacterized protein</fullName>
    </submittedName>
</protein>
<dbReference type="AlphaFoldDB" id="A0A1X2G4S5"/>
<sequence length="182" mass="20682">MGSWSTAPTLGVLVEPIILRTCIRLMLGFDRSVRAKTRQPVFFRCLLVAPLFLCLEFSQQENITVDHHELLQGDFTHSRRGYSLCKCSTLSLLSSHSGAPWILRQQQQGRNNCSDVDMDERDEEVTQYQIMMGIYSLEGCPCMHRRFRATGCHCGWISHRSSFAKVILKENAKRSLAASIAE</sequence>
<reference evidence="1 2" key="1">
    <citation type="submission" date="2016-07" db="EMBL/GenBank/DDBJ databases">
        <title>Pervasive Adenine N6-methylation of Active Genes in Fungi.</title>
        <authorList>
            <consortium name="DOE Joint Genome Institute"/>
            <person name="Mondo S.J."/>
            <person name="Dannebaum R.O."/>
            <person name="Kuo R.C."/>
            <person name="Labutti K."/>
            <person name="Haridas S."/>
            <person name="Kuo A."/>
            <person name="Salamov A."/>
            <person name="Ahrendt S.R."/>
            <person name="Lipzen A."/>
            <person name="Sullivan W."/>
            <person name="Andreopoulos W.B."/>
            <person name="Clum A."/>
            <person name="Lindquist E."/>
            <person name="Daum C."/>
            <person name="Ramamoorthy G.K."/>
            <person name="Gryganskyi A."/>
            <person name="Culley D."/>
            <person name="Magnuson J.K."/>
            <person name="James T.Y."/>
            <person name="O'Malley M.A."/>
            <person name="Stajich J.E."/>
            <person name="Spatafora J.W."/>
            <person name="Visel A."/>
            <person name="Grigoriev I.V."/>
        </authorList>
    </citation>
    <scope>NUCLEOTIDE SEQUENCE [LARGE SCALE GENOMIC DNA]</scope>
    <source>
        <strain evidence="1 2">NRRL 3301</strain>
    </source>
</reference>
<accession>A0A1X2G4S5</accession>